<comment type="caution">
    <text evidence="9">The sequence shown here is derived from an EMBL/GenBank/DDBJ whole genome shotgun (WGS) entry which is preliminary data.</text>
</comment>
<dbReference type="OrthoDB" id="1926336at2759"/>
<dbReference type="InterPro" id="IPR051952">
    <property type="entry name" value="Golgi-autophagy_related"/>
</dbReference>
<feature type="region of interest" description="Disordered" evidence="7">
    <location>
        <begin position="535"/>
        <end position="559"/>
    </location>
</feature>
<dbReference type="SMART" id="SM00755">
    <property type="entry name" value="Grip"/>
    <property type="match status" value="1"/>
</dbReference>
<dbReference type="Proteomes" id="UP000075714">
    <property type="component" value="Unassembled WGS sequence"/>
</dbReference>
<feature type="compositionally biased region" description="Low complexity" evidence="7">
    <location>
        <begin position="541"/>
        <end position="559"/>
    </location>
</feature>
<keyword evidence="10" id="KW-1185">Reference proteome</keyword>
<dbReference type="PANTHER" id="PTHR23157:SF25">
    <property type="entry name" value="GRIP AND COILED-COIL DOMAIN-CONTAINING PROTEIN 1"/>
    <property type="match status" value="1"/>
</dbReference>
<keyword evidence="4 6" id="KW-0175">Coiled coil</keyword>
<reference evidence="10" key="1">
    <citation type="journal article" date="2016" name="Nat. Commun.">
        <title>The Gonium pectorale genome demonstrates co-option of cell cycle regulation during the evolution of multicellularity.</title>
        <authorList>
            <person name="Hanschen E.R."/>
            <person name="Marriage T.N."/>
            <person name="Ferris P.J."/>
            <person name="Hamaji T."/>
            <person name="Toyoda A."/>
            <person name="Fujiyama A."/>
            <person name="Neme R."/>
            <person name="Noguchi H."/>
            <person name="Minakuchi Y."/>
            <person name="Suzuki M."/>
            <person name="Kawai-Toyooka H."/>
            <person name="Smith D.R."/>
            <person name="Sparks H."/>
            <person name="Anderson J."/>
            <person name="Bakaric R."/>
            <person name="Luria V."/>
            <person name="Karger A."/>
            <person name="Kirschner M.W."/>
            <person name="Durand P.M."/>
            <person name="Michod R.E."/>
            <person name="Nozaki H."/>
            <person name="Olson B.J."/>
        </authorList>
    </citation>
    <scope>NUCLEOTIDE SEQUENCE [LARGE SCALE GENOMIC DNA]</scope>
    <source>
        <strain evidence="10">NIES-2863</strain>
    </source>
</reference>
<evidence type="ECO:0000256" key="5">
    <source>
        <dbReference type="ARBA" id="ARBA00023136"/>
    </source>
</evidence>
<keyword evidence="5" id="KW-0472">Membrane</keyword>
<dbReference type="InterPro" id="IPR000237">
    <property type="entry name" value="GRIP_dom"/>
</dbReference>
<keyword evidence="3" id="KW-0963">Cytoplasm</keyword>
<dbReference type="Pfam" id="PF01465">
    <property type="entry name" value="GRIP"/>
    <property type="match status" value="1"/>
</dbReference>
<name>A0A150FUP6_GONPE</name>
<gene>
    <name evidence="9" type="ORF">GPECTOR_531g533</name>
</gene>
<feature type="coiled-coil region" evidence="6">
    <location>
        <begin position="402"/>
        <end position="453"/>
    </location>
</feature>
<dbReference type="PROSITE" id="PS50913">
    <property type="entry name" value="GRIP"/>
    <property type="match status" value="1"/>
</dbReference>
<proteinExistence type="predicted"/>
<dbReference type="GO" id="GO:0005794">
    <property type="term" value="C:Golgi apparatus"/>
    <property type="evidence" value="ECO:0007669"/>
    <property type="project" value="TreeGrafter"/>
</dbReference>
<sequence>MADSAGNKVELGMVMAQLEAARREKEMVDTELWAYRNRAQALLKSKDADIAKVREAAAAAAESEELAALRQQLATALAAAEQAAREGAEALERVEVEAAEEAERLKIQVEQLQSSSEYYQGLLQRAQAAADDYGRRVEALEARLAHHSAEGEEGRRAAEALAEAEARAEALTTELEAARAELRSRSASNETLMEAKGAEVLQLVRRNALLQEELVAVRHSLSAAEAALAEAQAAAASARAEADAAAAQMEARARRDAALDDEDRLHEAALAAFNLPAAPAAAANTSATPLRSRRSSDGVALALDVRAPGDILNNIIRPEALNLTAAAAVAAADRDAAAAASHGPSDGGDESMLVPVASASATDFDVAPSPAATMAAAGSLAGSLVGEFRAVSHSGAGDAGALAVAAREVAALRGQVVGLEREVAELEKEVALREEMERALKESVRDMERAMQRQAKGANVIDAEYLKDTVIKMFLTGEAEKLLPVFATILSFSPEEVKRCKEGLQAIRRGEVPLPGAAAAVDSTIHAISSLSWLGGGGGKATPPSAGGAPPGQSSPRPR</sequence>
<accession>A0A150FUP6</accession>
<evidence type="ECO:0000256" key="3">
    <source>
        <dbReference type="ARBA" id="ARBA00022490"/>
    </source>
</evidence>
<comment type="subcellular location">
    <subcellularLocation>
        <location evidence="2">Cytoplasm</location>
    </subcellularLocation>
    <subcellularLocation>
        <location evidence="1">Endomembrane system</location>
        <topology evidence="1">Peripheral membrane protein</topology>
    </subcellularLocation>
</comment>
<dbReference type="AlphaFoldDB" id="A0A150FUP6"/>
<feature type="domain" description="GRIP" evidence="8">
    <location>
        <begin position="456"/>
        <end position="503"/>
    </location>
</feature>
<protein>
    <recommendedName>
        <fullName evidence="8">GRIP domain-containing protein</fullName>
    </recommendedName>
</protein>
<evidence type="ECO:0000313" key="10">
    <source>
        <dbReference type="Proteomes" id="UP000075714"/>
    </source>
</evidence>
<dbReference type="EMBL" id="LSYV01000528">
    <property type="protein sequence ID" value="KXZ41344.1"/>
    <property type="molecule type" value="Genomic_DNA"/>
</dbReference>
<evidence type="ECO:0000256" key="1">
    <source>
        <dbReference type="ARBA" id="ARBA00004184"/>
    </source>
</evidence>
<feature type="coiled-coil region" evidence="6">
    <location>
        <begin position="221"/>
        <end position="248"/>
    </location>
</feature>
<feature type="coiled-coil region" evidence="6">
    <location>
        <begin position="59"/>
        <end position="181"/>
    </location>
</feature>
<dbReference type="PANTHER" id="PTHR23157">
    <property type="entry name" value="GRIP AND COILED-COIL DOMAIN-CONTAINING PROTEIN 1"/>
    <property type="match status" value="1"/>
</dbReference>
<evidence type="ECO:0000256" key="2">
    <source>
        <dbReference type="ARBA" id="ARBA00004496"/>
    </source>
</evidence>
<dbReference type="STRING" id="33097.A0A150FUP6"/>
<evidence type="ECO:0000259" key="8">
    <source>
        <dbReference type="PROSITE" id="PS50913"/>
    </source>
</evidence>
<evidence type="ECO:0000256" key="7">
    <source>
        <dbReference type="SAM" id="MobiDB-lite"/>
    </source>
</evidence>
<organism evidence="9 10">
    <name type="scientific">Gonium pectorale</name>
    <name type="common">Green alga</name>
    <dbReference type="NCBI Taxonomy" id="33097"/>
    <lineage>
        <taxon>Eukaryota</taxon>
        <taxon>Viridiplantae</taxon>
        <taxon>Chlorophyta</taxon>
        <taxon>core chlorophytes</taxon>
        <taxon>Chlorophyceae</taxon>
        <taxon>CS clade</taxon>
        <taxon>Chlamydomonadales</taxon>
        <taxon>Volvocaceae</taxon>
        <taxon>Gonium</taxon>
    </lineage>
</organism>
<evidence type="ECO:0000256" key="4">
    <source>
        <dbReference type="ARBA" id="ARBA00023054"/>
    </source>
</evidence>
<evidence type="ECO:0000256" key="6">
    <source>
        <dbReference type="SAM" id="Coils"/>
    </source>
</evidence>
<evidence type="ECO:0000313" key="9">
    <source>
        <dbReference type="EMBL" id="KXZ41344.1"/>
    </source>
</evidence>